<reference evidence="1 2" key="1">
    <citation type="journal article" date="2016" name="Sci. Rep.">
        <title>Metabolic traits of an uncultured archaeal lineage -MSBL1- from brine pools of the Red Sea.</title>
        <authorList>
            <person name="Mwirichia R."/>
            <person name="Alam I."/>
            <person name="Rashid M."/>
            <person name="Vinu M."/>
            <person name="Ba-Alawi W."/>
            <person name="Anthony Kamau A."/>
            <person name="Kamanda Ngugi D."/>
            <person name="Goker M."/>
            <person name="Klenk H.P."/>
            <person name="Bajic V."/>
            <person name="Stingl U."/>
        </authorList>
    </citation>
    <scope>NUCLEOTIDE SEQUENCE [LARGE SCALE GENOMIC DNA]</scope>
    <source>
        <strain evidence="1">SCGC-AAA259O05</strain>
    </source>
</reference>
<accession>A0A133UWX9</accession>
<dbReference type="AlphaFoldDB" id="A0A133UWX9"/>
<dbReference type="Proteomes" id="UP000070344">
    <property type="component" value="Unassembled WGS sequence"/>
</dbReference>
<keyword evidence="2" id="KW-1185">Reference proteome</keyword>
<dbReference type="SUPFAM" id="SSF51905">
    <property type="entry name" value="FAD/NAD(P)-binding domain"/>
    <property type="match status" value="1"/>
</dbReference>
<dbReference type="EMBL" id="LHXV01000137">
    <property type="protein sequence ID" value="KXA98706.1"/>
    <property type="molecule type" value="Genomic_DNA"/>
</dbReference>
<dbReference type="InterPro" id="IPR036188">
    <property type="entry name" value="FAD/NAD-bd_sf"/>
</dbReference>
<dbReference type="Gene3D" id="3.50.50.60">
    <property type="entry name" value="FAD/NAD(P)-binding domain"/>
    <property type="match status" value="1"/>
</dbReference>
<proteinExistence type="predicted"/>
<evidence type="ECO:0000313" key="2">
    <source>
        <dbReference type="Proteomes" id="UP000070344"/>
    </source>
</evidence>
<gene>
    <name evidence="1" type="ORF">AKJ41_06365</name>
</gene>
<evidence type="ECO:0000313" key="1">
    <source>
        <dbReference type="EMBL" id="KXA98706.1"/>
    </source>
</evidence>
<comment type="caution">
    <text evidence="1">The sequence shown here is derived from an EMBL/GenBank/DDBJ whole genome shotgun (WGS) entry which is preliminary data.</text>
</comment>
<dbReference type="PATRIC" id="fig|1698271.3.peg.414"/>
<organism evidence="1 2">
    <name type="scientific">candidate division MSBL1 archaeon SCGC-AAA259O05</name>
    <dbReference type="NCBI Taxonomy" id="1698271"/>
    <lineage>
        <taxon>Archaea</taxon>
        <taxon>Methanobacteriati</taxon>
        <taxon>Methanobacteriota</taxon>
        <taxon>candidate division MSBL1</taxon>
    </lineage>
</organism>
<sequence>MWEVERRVNKDLSDSIPSEFSKTRVYEGRDFYFQLSPMIRLRDVTIHYPQEEKVYYVSGKVREGPELKQALNLGVDIHFEETFPEKKADIVATGPNPKKIFAVAKGVSFQTKMEDVVAIVLGNKVAYKGYSYLLVANGHGCMCTVIFDKFEKIDSYLRKTKKIFSEMVDLDVKKPRKIAGVGSFSVNSVFEKEGRLYVGEAAGLQDFLWGFGIKKALASGYLAAKSLIEKKDYQKIARDYFKDKFKASLVNRFLWEYFGFHDYSFILNVLENADDPLEFLFSFHNFNFFQRMLYPLASYHVKKEYRNLV</sequence>
<protein>
    <submittedName>
        <fullName evidence="1">Uncharacterized protein</fullName>
    </submittedName>
</protein>
<name>A0A133UWX9_9EURY</name>